<dbReference type="GeneID" id="66741184"/>
<accession>A0A9Q6LQ43</accession>
<keyword evidence="2" id="KW-0732">Signal</keyword>
<dbReference type="AlphaFoldDB" id="A0A9Q6LQ43"/>
<dbReference type="PANTHER" id="PTHR35936:SF25">
    <property type="entry name" value="ABC TRANSPORTER SUBSTRATE-BINDING PROTEIN"/>
    <property type="match status" value="1"/>
</dbReference>
<dbReference type="InterPro" id="IPR001638">
    <property type="entry name" value="Solute-binding_3/MltF_N"/>
</dbReference>
<organism evidence="3 4">
    <name type="scientific">Piscirickettsia salmonis</name>
    <dbReference type="NCBI Taxonomy" id="1238"/>
    <lineage>
        <taxon>Bacteria</taxon>
        <taxon>Pseudomonadati</taxon>
        <taxon>Pseudomonadota</taxon>
        <taxon>Gammaproteobacteria</taxon>
        <taxon>Thiotrichales</taxon>
        <taxon>Piscirickettsiaceae</taxon>
        <taxon>Piscirickettsia</taxon>
    </lineage>
</organism>
<gene>
    <name evidence="3" type="ORF">Psal009_02175</name>
</gene>
<evidence type="ECO:0000313" key="4">
    <source>
        <dbReference type="Proteomes" id="UP000422232"/>
    </source>
</evidence>
<dbReference type="EMBL" id="CP038908">
    <property type="protein sequence ID" value="QGO06267.1"/>
    <property type="molecule type" value="Genomic_DNA"/>
</dbReference>
<reference evidence="3 4" key="1">
    <citation type="submission" date="2019-04" db="EMBL/GenBank/DDBJ databases">
        <title>Complete genome sequencing of Piscirickettsia salmonis strain Psal-009.</title>
        <authorList>
            <person name="Schober I."/>
            <person name="Bunk B."/>
            <person name="Sproer C."/>
            <person name="Carril G.P."/>
            <person name="Riedel T."/>
            <person name="Flores-Herrera P.A."/>
            <person name="Nourdin-Galindo G."/>
            <person name="Marshall S.H."/>
            <person name="Overmann J."/>
        </authorList>
    </citation>
    <scope>NUCLEOTIDE SEQUENCE [LARGE SCALE GENOMIC DNA]</scope>
    <source>
        <strain evidence="3 4">Psal-009</strain>
    </source>
</reference>
<evidence type="ECO:0000256" key="1">
    <source>
        <dbReference type="ARBA" id="ARBA00010333"/>
    </source>
</evidence>
<evidence type="ECO:0000256" key="2">
    <source>
        <dbReference type="ARBA" id="ARBA00022729"/>
    </source>
</evidence>
<proteinExistence type="inferred from homology"/>
<sequence>MFIFLLPSAGVVAFASALKQVRLVSIDYPPYYGPKLANQGVITEIVKASFKASGIVASVDFATWARAKSLAQQGLYDAIFTMWYSPEREKHFIFSKGLMPNILGFYSLESSRVKKGGLASLEGYKIGVVRGYANPAKLMSSPLHLYIGNSDEENIRLLINKRLDVILIDKYVGQYLYYKNFKNKEKIRWLNPALVKKMQYLAAPRSSSRAREVITAFNQGLKKLRKSGEYDRLLEQLDALQR</sequence>
<dbReference type="Pfam" id="PF00497">
    <property type="entry name" value="SBP_bac_3"/>
    <property type="match status" value="1"/>
</dbReference>
<protein>
    <submittedName>
        <fullName evidence="3">Lysine-arginine-ornithine-binding periplasmic protein</fullName>
    </submittedName>
</protein>
<dbReference type="PANTHER" id="PTHR35936">
    <property type="entry name" value="MEMBRANE-BOUND LYTIC MUREIN TRANSGLYCOSYLASE F"/>
    <property type="match status" value="1"/>
</dbReference>
<dbReference type="RefSeq" id="WP_230384844.1">
    <property type="nucleotide sequence ID" value="NZ_CP033937.1"/>
</dbReference>
<evidence type="ECO:0000313" key="3">
    <source>
        <dbReference type="EMBL" id="QGO06267.1"/>
    </source>
</evidence>
<dbReference type="SUPFAM" id="SSF53850">
    <property type="entry name" value="Periplasmic binding protein-like II"/>
    <property type="match status" value="1"/>
</dbReference>
<dbReference type="Proteomes" id="UP000422232">
    <property type="component" value="Chromosome"/>
</dbReference>
<comment type="similarity">
    <text evidence="1">Belongs to the bacterial solute-binding protein 3 family.</text>
</comment>
<name>A0A9Q6LQ43_PISSA</name>
<keyword evidence="4" id="KW-1185">Reference proteome</keyword>
<dbReference type="Gene3D" id="3.40.190.10">
    <property type="entry name" value="Periplasmic binding protein-like II"/>
    <property type="match status" value="2"/>
</dbReference>